<reference evidence="5 6" key="1">
    <citation type="submission" date="2016-02" db="EMBL/GenBank/DDBJ databases">
        <title>Genome sequence of Clostridium tepidiprofundi DSM 19306.</title>
        <authorList>
            <person name="Poehlein A."/>
            <person name="Daniel R."/>
        </authorList>
    </citation>
    <scope>NUCLEOTIDE SEQUENCE [LARGE SCALE GENOMIC DNA]</scope>
    <source>
        <strain evidence="5 6">DSM 19306</strain>
    </source>
</reference>
<dbReference type="InterPro" id="IPR011991">
    <property type="entry name" value="ArsR-like_HTH"/>
</dbReference>
<dbReference type="PRINTS" id="PR00778">
    <property type="entry name" value="HTHARSR"/>
</dbReference>
<dbReference type="SUPFAM" id="SSF46785">
    <property type="entry name" value="Winged helix' DNA-binding domain"/>
    <property type="match status" value="1"/>
</dbReference>
<keyword evidence="1" id="KW-0805">Transcription regulation</keyword>
<gene>
    <name evidence="5" type="ORF">CLTEP_24480</name>
</gene>
<organism evidence="5 6">
    <name type="scientific">Clostridium tepidiprofundi DSM 19306</name>
    <dbReference type="NCBI Taxonomy" id="1121338"/>
    <lineage>
        <taxon>Bacteria</taxon>
        <taxon>Bacillati</taxon>
        <taxon>Bacillota</taxon>
        <taxon>Clostridia</taxon>
        <taxon>Eubacteriales</taxon>
        <taxon>Clostridiaceae</taxon>
        <taxon>Clostridium</taxon>
    </lineage>
</organism>
<evidence type="ECO:0000313" key="6">
    <source>
        <dbReference type="Proteomes" id="UP000075531"/>
    </source>
</evidence>
<dbReference type="GO" id="GO:0003700">
    <property type="term" value="F:DNA-binding transcription factor activity"/>
    <property type="evidence" value="ECO:0007669"/>
    <property type="project" value="InterPro"/>
</dbReference>
<dbReference type="PATRIC" id="fig|1121338.3.peg.2533"/>
<dbReference type="RefSeq" id="WP_066827069.1">
    <property type="nucleotide sequence ID" value="NZ_LTBA01000052.1"/>
</dbReference>
<dbReference type="GO" id="GO:0003677">
    <property type="term" value="F:DNA binding"/>
    <property type="evidence" value="ECO:0007669"/>
    <property type="project" value="UniProtKB-KW"/>
</dbReference>
<dbReference type="SMART" id="SM00418">
    <property type="entry name" value="HTH_ARSR"/>
    <property type="match status" value="1"/>
</dbReference>
<dbReference type="InterPro" id="IPR051081">
    <property type="entry name" value="HTH_MetalResp_TranReg"/>
</dbReference>
<dbReference type="STRING" id="1121338.CLTEP_24480"/>
<proteinExistence type="predicted"/>
<protein>
    <submittedName>
        <fullName evidence="5">Putative HTH-type transcriptional regulator</fullName>
    </submittedName>
</protein>
<name>A0A151ATP7_9CLOT</name>
<comment type="caution">
    <text evidence="5">The sequence shown here is derived from an EMBL/GenBank/DDBJ whole genome shotgun (WGS) entry which is preliminary data.</text>
</comment>
<dbReference type="InterPro" id="IPR036390">
    <property type="entry name" value="WH_DNA-bd_sf"/>
</dbReference>
<dbReference type="AlphaFoldDB" id="A0A151ATP7"/>
<keyword evidence="2" id="KW-0238">DNA-binding</keyword>
<accession>A0A151ATP7</accession>
<dbReference type="OrthoDB" id="9798835at2"/>
<dbReference type="PROSITE" id="PS50987">
    <property type="entry name" value="HTH_ARSR_2"/>
    <property type="match status" value="1"/>
</dbReference>
<evidence type="ECO:0000259" key="4">
    <source>
        <dbReference type="PROSITE" id="PS50987"/>
    </source>
</evidence>
<evidence type="ECO:0000256" key="3">
    <source>
        <dbReference type="ARBA" id="ARBA00023163"/>
    </source>
</evidence>
<evidence type="ECO:0000256" key="2">
    <source>
        <dbReference type="ARBA" id="ARBA00023125"/>
    </source>
</evidence>
<keyword evidence="6" id="KW-1185">Reference proteome</keyword>
<dbReference type="CDD" id="cd00090">
    <property type="entry name" value="HTH_ARSR"/>
    <property type="match status" value="1"/>
</dbReference>
<keyword evidence="3" id="KW-0804">Transcription</keyword>
<dbReference type="Gene3D" id="1.10.10.10">
    <property type="entry name" value="Winged helix-like DNA-binding domain superfamily/Winged helix DNA-binding domain"/>
    <property type="match status" value="1"/>
</dbReference>
<sequence length="97" mass="11200">MNQKDMVVRIFKALGHPIRYDIVKFLLDEPKCVCKLNENIEFTQSNLSQHLRILKDAGVLKSEKQGLKIIYSITNDEIKNLIKNAETIVDDCIKNIK</sequence>
<dbReference type="InterPro" id="IPR036388">
    <property type="entry name" value="WH-like_DNA-bd_sf"/>
</dbReference>
<dbReference type="Proteomes" id="UP000075531">
    <property type="component" value="Unassembled WGS sequence"/>
</dbReference>
<dbReference type="Pfam" id="PF01022">
    <property type="entry name" value="HTH_5"/>
    <property type="match status" value="1"/>
</dbReference>
<evidence type="ECO:0000256" key="1">
    <source>
        <dbReference type="ARBA" id="ARBA00023015"/>
    </source>
</evidence>
<dbReference type="EMBL" id="LTBA01000052">
    <property type="protein sequence ID" value="KYH30991.1"/>
    <property type="molecule type" value="Genomic_DNA"/>
</dbReference>
<dbReference type="InterPro" id="IPR001845">
    <property type="entry name" value="HTH_ArsR_DNA-bd_dom"/>
</dbReference>
<dbReference type="NCBIfam" id="NF033788">
    <property type="entry name" value="HTH_metalloreg"/>
    <property type="match status" value="1"/>
</dbReference>
<dbReference type="PANTHER" id="PTHR33154:SF36">
    <property type="entry name" value="TRANSCRIPTIONAL REGULATOR"/>
    <property type="match status" value="1"/>
</dbReference>
<feature type="domain" description="HTH arsR-type" evidence="4">
    <location>
        <begin position="1"/>
        <end position="93"/>
    </location>
</feature>
<dbReference type="PANTHER" id="PTHR33154">
    <property type="entry name" value="TRANSCRIPTIONAL REGULATOR, ARSR FAMILY"/>
    <property type="match status" value="1"/>
</dbReference>
<evidence type="ECO:0000313" key="5">
    <source>
        <dbReference type="EMBL" id="KYH30991.1"/>
    </source>
</evidence>